<comment type="subcellular location">
    <subcellularLocation>
        <location evidence="1 9">Cell inner membrane</location>
        <topology evidence="1 9">Multi-pass membrane protein</topology>
    </subcellularLocation>
</comment>
<dbReference type="Proteomes" id="UP000070107">
    <property type="component" value="Unassembled WGS sequence"/>
</dbReference>
<name>A0A135HRR9_9HYPH</name>
<evidence type="ECO:0000256" key="1">
    <source>
        <dbReference type="ARBA" id="ARBA00004429"/>
    </source>
</evidence>
<comment type="caution">
    <text evidence="11">The sequence shown here is derived from an EMBL/GenBank/DDBJ whole genome shotgun (WGS) entry which is preliminary data.</text>
</comment>
<comment type="subunit">
    <text evidence="9">The complex comprises the extracytoplasmic solute receptor protein and the two transmembrane proteins.</text>
</comment>
<evidence type="ECO:0000256" key="2">
    <source>
        <dbReference type="ARBA" id="ARBA00022448"/>
    </source>
</evidence>
<evidence type="ECO:0000313" key="12">
    <source>
        <dbReference type="Proteomes" id="UP000070107"/>
    </source>
</evidence>
<organism evidence="11 12">
    <name type="scientific">Paramesorhizobium deserti</name>
    <dbReference type="NCBI Taxonomy" id="1494590"/>
    <lineage>
        <taxon>Bacteria</taxon>
        <taxon>Pseudomonadati</taxon>
        <taxon>Pseudomonadota</taxon>
        <taxon>Alphaproteobacteria</taxon>
        <taxon>Hyphomicrobiales</taxon>
        <taxon>Phyllobacteriaceae</taxon>
        <taxon>Paramesorhizobium</taxon>
    </lineage>
</organism>
<dbReference type="PANTHER" id="PTHR35011">
    <property type="entry name" value="2,3-DIKETO-L-GULONATE TRAP TRANSPORTER SMALL PERMEASE PROTEIN YIAM"/>
    <property type="match status" value="1"/>
</dbReference>
<comment type="similarity">
    <text evidence="8 9">Belongs to the TRAP transporter small permease family.</text>
</comment>
<keyword evidence="5 9" id="KW-0812">Transmembrane</keyword>
<accession>A0A135HRR9</accession>
<keyword evidence="6 9" id="KW-1133">Transmembrane helix</keyword>
<feature type="transmembrane region" description="Helical" evidence="9">
    <location>
        <begin position="52"/>
        <end position="76"/>
    </location>
</feature>
<protein>
    <recommendedName>
        <fullName evidence="9">TRAP transporter small permease protein</fullName>
    </recommendedName>
</protein>
<proteinExistence type="inferred from homology"/>
<dbReference type="InterPro" id="IPR055348">
    <property type="entry name" value="DctQ"/>
</dbReference>
<evidence type="ECO:0000256" key="5">
    <source>
        <dbReference type="ARBA" id="ARBA00022692"/>
    </source>
</evidence>
<evidence type="ECO:0000256" key="7">
    <source>
        <dbReference type="ARBA" id="ARBA00023136"/>
    </source>
</evidence>
<evidence type="ECO:0000256" key="6">
    <source>
        <dbReference type="ARBA" id="ARBA00022989"/>
    </source>
</evidence>
<dbReference type="PANTHER" id="PTHR35011:SF2">
    <property type="entry name" value="2,3-DIKETO-L-GULONATE TRAP TRANSPORTER SMALL PERMEASE PROTEIN YIAM"/>
    <property type="match status" value="1"/>
</dbReference>
<evidence type="ECO:0000313" key="11">
    <source>
        <dbReference type="EMBL" id="KXF75899.1"/>
    </source>
</evidence>
<dbReference type="GO" id="GO:0015740">
    <property type="term" value="P:C4-dicarboxylate transport"/>
    <property type="evidence" value="ECO:0007669"/>
    <property type="project" value="TreeGrafter"/>
</dbReference>
<evidence type="ECO:0000256" key="3">
    <source>
        <dbReference type="ARBA" id="ARBA00022475"/>
    </source>
</evidence>
<evidence type="ECO:0000256" key="4">
    <source>
        <dbReference type="ARBA" id="ARBA00022519"/>
    </source>
</evidence>
<feature type="domain" description="Tripartite ATP-independent periplasmic transporters DctQ component" evidence="10">
    <location>
        <begin position="24"/>
        <end position="149"/>
    </location>
</feature>
<evidence type="ECO:0000259" key="10">
    <source>
        <dbReference type="Pfam" id="PF04290"/>
    </source>
</evidence>
<sequence length="180" mass="20082">MLSKFDRASVWANQVVVGGLMLVMTVLVFANVGLRYLAGFSLPWVEELTRYMMIWVAYLGAGLALRAGSHVAVEIMQDMMPVAMTRRLRIVIAVVVLMFLVTVAWYGFQYAQFTMRQVSPVLNIPLGIVYLGVPLGCLLCAVHLVLGFRRYVDRDFHSSEIAPESPNEALTLSAVERQQA</sequence>
<comment type="function">
    <text evidence="9">Part of the tripartite ATP-independent periplasmic (TRAP) transport system.</text>
</comment>
<keyword evidence="12" id="KW-1185">Reference proteome</keyword>
<dbReference type="OrthoDB" id="8449485at2"/>
<reference evidence="11 12" key="1">
    <citation type="submission" date="2015-11" db="EMBL/GenBank/DDBJ databases">
        <title>Draft genome sequence of Paramesorhizobium deserti A-3-E, a strain highly resistant to diverse beta-lactam antibiotics.</title>
        <authorList>
            <person name="Lv R."/>
            <person name="Yang X."/>
            <person name="Fang N."/>
            <person name="Guo J."/>
            <person name="Luo X."/>
            <person name="Peng F."/>
            <person name="Yang R."/>
            <person name="Cui Y."/>
            <person name="Fang C."/>
            <person name="Song Y."/>
        </authorList>
    </citation>
    <scope>NUCLEOTIDE SEQUENCE [LARGE SCALE GENOMIC DNA]</scope>
    <source>
        <strain evidence="11 12">A-3-E</strain>
    </source>
</reference>
<keyword evidence="4 9" id="KW-0997">Cell inner membrane</keyword>
<feature type="transmembrane region" description="Helical" evidence="9">
    <location>
        <begin position="12"/>
        <end position="32"/>
    </location>
</feature>
<dbReference type="GO" id="GO:0005886">
    <property type="term" value="C:plasma membrane"/>
    <property type="evidence" value="ECO:0007669"/>
    <property type="project" value="UniProtKB-SubCell"/>
</dbReference>
<dbReference type="RefSeq" id="WP_068884257.1">
    <property type="nucleotide sequence ID" value="NZ_LNTU01000037.1"/>
</dbReference>
<dbReference type="STRING" id="1494590.ATN84_18265"/>
<dbReference type="AlphaFoldDB" id="A0A135HRR9"/>
<keyword evidence="7 9" id="KW-0472">Membrane</keyword>
<dbReference type="Pfam" id="PF04290">
    <property type="entry name" value="DctQ"/>
    <property type="match status" value="1"/>
</dbReference>
<feature type="transmembrane region" description="Helical" evidence="9">
    <location>
        <begin position="88"/>
        <end position="108"/>
    </location>
</feature>
<gene>
    <name evidence="11" type="ORF">ATN84_18265</name>
</gene>
<keyword evidence="2 9" id="KW-0813">Transport</keyword>
<feature type="transmembrane region" description="Helical" evidence="9">
    <location>
        <begin position="128"/>
        <end position="148"/>
    </location>
</feature>
<evidence type="ECO:0000256" key="8">
    <source>
        <dbReference type="ARBA" id="ARBA00038436"/>
    </source>
</evidence>
<evidence type="ECO:0000256" key="9">
    <source>
        <dbReference type="RuleBase" id="RU369079"/>
    </source>
</evidence>
<dbReference type="EMBL" id="LNTU01000037">
    <property type="protein sequence ID" value="KXF75899.1"/>
    <property type="molecule type" value="Genomic_DNA"/>
</dbReference>
<dbReference type="InterPro" id="IPR007387">
    <property type="entry name" value="TRAP_DctQ"/>
</dbReference>
<dbReference type="GO" id="GO:0022857">
    <property type="term" value="F:transmembrane transporter activity"/>
    <property type="evidence" value="ECO:0007669"/>
    <property type="project" value="UniProtKB-UniRule"/>
</dbReference>
<keyword evidence="3" id="KW-1003">Cell membrane</keyword>